<dbReference type="AlphaFoldDB" id="A0AA89C016"/>
<dbReference type="SUPFAM" id="SSF48264">
    <property type="entry name" value="Cytochrome P450"/>
    <property type="match status" value="1"/>
</dbReference>
<keyword evidence="2" id="KW-0479">Metal-binding</keyword>
<accession>A0AA89C016</accession>
<sequence length="80" mass="9148">MTYLNMVIKETLRLYPPAPLTVRSNEKSHIVGGYLVPAGTDIYLSTYVSSRLPENVKDPIEFKPERFDINSGERYICLLL</sequence>
<dbReference type="PANTHER" id="PTHR24293:SF0">
    <property type="entry name" value="CYP46A1 PROTEIN-RELATED"/>
    <property type="match status" value="1"/>
</dbReference>
<dbReference type="GO" id="GO:0006707">
    <property type="term" value="P:cholesterol catabolic process"/>
    <property type="evidence" value="ECO:0007669"/>
    <property type="project" value="InterPro"/>
</dbReference>
<dbReference type="InterPro" id="IPR036396">
    <property type="entry name" value="Cyt_P450_sf"/>
</dbReference>
<evidence type="ECO:0000256" key="3">
    <source>
        <dbReference type="ARBA" id="ARBA00023004"/>
    </source>
</evidence>
<dbReference type="InterPro" id="IPR039983">
    <property type="entry name" value="CYP46A1"/>
</dbReference>
<keyword evidence="5" id="KW-1185">Reference proteome</keyword>
<dbReference type="Proteomes" id="UP001186944">
    <property type="component" value="Unassembled WGS sequence"/>
</dbReference>
<comment type="similarity">
    <text evidence="1">Belongs to the cytochrome P450 family.</text>
</comment>
<protein>
    <recommendedName>
        <fullName evidence="6">Cytochrome P450</fullName>
    </recommendedName>
</protein>
<organism evidence="4 5">
    <name type="scientific">Pinctada imbricata</name>
    <name type="common">Atlantic pearl-oyster</name>
    <name type="synonym">Pinctada martensii</name>
    <dbReference type="NCBI Taxonomy" id="66713"/>
    <lineage>
        <taxon>Eukaryota</taxon>
        <taxon>Metazoa</taxon>
        <taxon>Spiralia</taxon>
        <taxon>Lophotrochozoa</taxon>
        <taxon>Mollusca</taxon>
        <taxon>Bivalvia</taxon>
        <taxon>Autobranchia</taxon>
        <taxon>Pteriomorphia</taxon>
        <taxon>Pterioida</taxon>
        <taxon>Pterioidea</taxon>
        <taxon>Pteriidae</taxon>
        <taxon>Pinctada</taxon>
    </lineage>
</organism>
<gene>
    <name evidence="4" type="ORF">FSP39_023442</name>
</gene>
<dbReference type="GO" id="GO:0020037">
    <property type="term" value="F:heme binding"/>
    <property type="evidence" value="ECO:0007669"/>
    <property type="project" value="InterPro"/>
</dbReference>
<keyword evidence="3" id="KW-0408">Iron</keyword>
<dbReference type="PANTHER" id="PTHR24293">
    <property type="entry name" value="CYTOCHROME P450 FAMILY 46 SUBFAMILY A"/>
    <property type="match status" value="1"/>
</dbReference>
<dbReference type="GO" id="GO:0005506">
    <property type="term" value="F:iron ion binding"/>
    <property type="evidence" value="ECO:0007669"/>
    <property type="project" value="InterPro"/>
</dbReference>
<reference evidence="4" key="1">
    <citation type="submission" date="2019-08" db="EMBL/GenBank/DDBJ databases">
        <title>The improved chromosome-level genome for the pearl oyster Pinctada fucata martensii using PacBio sequencing and Hi-C.</title>
        <authorList>
            <person name="Zheng Z."/>
        </authorList>
    </citation>
    <scope>NUCLEOTIDE SEQUENCE</scope>
    <source>
        <strain evidence="4">ZZ-2019</strain>
        <tissue evidence="4">Adductor muscle</tissue>
    </source>
</reference>
<evidence type="ECO:0000313" key="4">
    <source>
        <dbReference type="EMBL" id="KAK3094047.1"/>
    </source>
</evidence>
<dbReference type="Gene3D" id="1.10.630.10">
    <property type="entry name" value="Cytochrome P450"/>
    <property type="match status" value="1"/>
</dbReference>
<dbReference type="Pfam" id="PF00067">
    <property type="entry name" value="p450"/>
    <property type="match status" value="1"/>
</dbReference>
<dbReference type="InterPro" id="IPR002403">
    <property type="entry name" value="Cyt_P450_E_grp-IV"/>
</dbReference>
<evidence type="ECO:0000313" key="5">
    <source>
        <dbReference type="Proteomes" id="UP001186944"/>
    </source>
</evidence>
<evidence type="ECO:0008006" key="6">
    <source>
        <dbReference type="Google" id="ProtNLM"/>
    </source>
</evidence>
<comment type="caution">
    <text evidence="4">The sequence shown here is derived from an EMBL/GenBank/DDBJ whole genome shotgun (WGS) entry which is preliminary data.</text>
</comment>
<dbReference type="InterPro" id="IPR001128">
    <property type="entry name" value="Cyt_P450"/>
</dbReference>
<name>A0AA89C016_PINIB</name>
<evidence type="ECO:0000256" key="2">
    <source>
        <dbReference type="ARBA" id="ARBA00022723"/>
    </source>
</evidence>
<proteinExistence type="inferred from homology"/>
<dbReference type="PRINTS" id="PR00465">
    <property type="entry name" value="EP450IV"/>
</dbReference>
<dbReference type="EMBL" id="VSWD01000009">
    <property type="protein sequence ID" value="KAK3094047.1"/>
    <property type="molecule type" value="Genomic_DNA"/>
</dbReference>
<evidence type="ECO:0000256" key="1">
    <source>
        <dbReference type="ARBA" id="ARBA00010617"/>
    </source>
</evidence>
<dbReference type="GO" id="GO:0033781">
    <property type="term" value="F:cholesterol 24-hydroxylase activity"/>
    <property type="evidence" value="ECO:0007669"/>
    <property type="project" value="InterPro"/>
</dbReference>